<dbReference type="Pfam" id="PF09334">
    <property type="entry name" value="tRNA-synt_1g"/>
    <property type="match status" value="2"/>
</dbReference>
<keyword evidence="5 8" id="KW-0648">Protein biosynthesis</keyword>
<dbReference type="PRINTS" id="PR01041">
    <property type="entry name" value="TRNASYNTHMET"/>
</dbReference>
<comment type="similarity">
    <text evidence="8">Belongs to the class-I aminoacyl-tRNA synthetase family.</text>
</comment>
<evidence type="ECO:0000256" key="3">
    <source>
        <dbReference type="ARBA" id="ARBA00022741"/>
    </source>
</evidence>
<evidence type="ECO:0000256" key="1">
    <source>
        <dbReference type="ARBA" id="ARBA00012838"/>
    </source>
</evidence>
<dbReference type="GO" id="GO:0005524">
    <property type="term" value="F:ATP binding"/>
    <property type="evidence" value="ECO:0007669"/>
    <property type="project" value="UniProtKB-KW"/>
</dbReference>
<dbReference type="GO" id="GO:0006431">
    <property type="term" value="P:methionyl-tRNA aminoacylation"/>
    <property type="evidence" value="ECO:0007669"/>
    <property type="project" value="InterPro"/>
</dbReference>
<organism evidence="11">
    <name type="scientific">Spongospora subterranea</name>
    <dbReference type="NCBI Taxonomy" id="70186"/>
    <lineage>
        <taxon>Eukaryota</taxon>
        <taxon>Sar</taxon>
        <taxon>Rhizaria</taxon>
        <taxon>Endomyxa</taxon>
        <taxon>Phytomyxea</taxon>
        <taxon>Plasmodiophorida</taxon>
        <taxon>Plasmodiophoridae</taxon>
        <taxon>Spongospora</taxon>
    </lineage>
</organism>
<dbReference type="EMBL" id="HACM01000492">
    <property type="protein sequence ID" value="CRZ00934.1"/>
    <property type="molecule type" value="Transcribed_RNA"/>
</dbReference>
<dbReference type="Gene3D" id="1.10.730.10">
    <property type="entry name" value="Isoleucyl-tRNA Synthetase, Domain 1"/>
    <property type="match status" value="1"/>
</dbReference>
<sequence length="545" mass="61306">MVTPLLYNRCSRYCRPLFKGVNRLLSTQEHALITTPIFYVNAKPHIGHVYSAVLADSLARYQKLSGTAQVHLSTGTDEHGNKVLDAARKANLDPVNFCDSVSSAFEKTFKDINVEANDFVRTTSAKHRNAVEHIWNTLIDNNYIYLGYHEGWYCRSDECFLAPNQVVDGPNGPVTRDSGASVEWLSEPNYKFKLSLFANRLRTWLQQDPCPIYPVKYKTELLQFLDQGLQDLSVSRLSSRAAWGIPVPNDPTHNIYVWLDALTNYLTTSGYPDQTHMWPPTTQVIGKDIIRFHAIYWPAFLMAAGLQLPSNITVHAHWTVNGGKMSKSVGNVVCPTFLASTLGGPDPLRFFLLSHSSIDYDANFSLDDALVCVNHFLADQFGNLYSRAIGLLRRELNQNRLNEILNNVDPSHVCFTELESLAGRVQSNFAKAKFSVGLKEISDFVALVNQWFTSRSPWQATATNSEETIVVAINCCRIVAILLQPVIPTMSSSILSHMRIPEGARAFNNCTMKWQGLDLLPNQKKFVFFQRRELSPANNVLQQQG</sequence>
<feature type="domain" description="Methionyl/Leucyl tRNA synthetase" evidence="9">
    <location>
        <begin position="178"/>
        <end position="388"/>
    </location>
</feature>
<dbReference type="InterPro" id="IPR009080">
    <property type="entry name" value="tRNAsynth_Ia_anticodon-bd"/>
</dbReference>
<dbReference type="PANTHER" id="PTHR43326">
    <property type="entry name" value="METHIONYL-TRNA SYNTHETASE"/>
    <property type="match status" value="1"/>
</dbReference>
<dbReference type="InterPro" id="IPR014758">
    <property type="entry name" value="Met-tRNA_synth"/>
</dbReference>
<feature type="domain" description="Methionyl-tRNA synthetase anticodon-binding" evidence="10">
    <location>
        <begin position="425"/>
        <end position="501"/>
    </location>
</feature>
<dbReference type="Gene3D" id="2.170.220.10">
    <property type="match status" value="1"/>
</dbReference>
<dbReference type="SUPFAM" id="SSF47323">
    <property type="entry name" value="Anticodon-binding domain of a subclass of class I aminoacyl-tRNA synthetases"/>
    <property type="match status" value="1"/>
</dbReference>
<keyword evidence="6 8" id="KW-0030">Aminoacyl-tRNA synthetase</keyword>
<protein>
    <recommendedName>
        <fullName evidence="1">methionine--tRNA ligase</fullName>
        <ecNumber evidence="1">6.1.1.10</ecNumber>
    </recommendedName>
</protein>
<evidence type="ECO:0000256" key="5">
    <source>
        <dbReference type="ARBA" id="ARBA00022917"/>
    </source>
</evidence>
<dbReference type="InterPro" id="IPR014729">
    <property type="entry name" value="Rossmann-like_a/b/a_fold"/>
</dbReference>
<evidence type="ECO:0000256" key="4">
    <source>
        <dbReference type="ARBA" id="ARBA00022840"/>
    </source>
</evidence>
<dbReference type="GO" id="GO:0004825">
    <property type="term" value="F:methionine-tRNA ligase activity"/>
    <property type="evidence" value="ECO:0007669"/>
    <property type="project" value="UniProtKB-EC"/>
</dbReference>
<dbReference type="Gene3D" id="3.40.50.620">
    <property type="entry name" value="HUPs"/>
    <property type="match status" value="1"/>
</dbReference>
<dbReference type="SUPFAM" id="SSF52374">
    <property type="entry name" value="Nucleotidylyl transferase"/>
    <property type="match status" value="1"/>
</dbReference>
<evidence type="ECO:0000259" key="10">
    <source>
        <dbReference type="Pfam" id="PF19303"/>
    </source>
</evidence>
<dbReference type="NCBIfam" id="TIGR00398">
    <property type="entry name" value="metG"/>
    <property type="match status" value="1"/>
</dbReference>
<evidence type="ECO:0000256" key="8">
    <source>
        <dbReference type="RuleBase" id="RU363039"/>
    </source>
</evidence>
<reference evidence="11" key="1">
    <citation type="submission" date="2015-04" db="EMBL/GenBank/DDBJ databases">
        <title>The genome sequence of the plant pathogenic Rhizarian Plasmodiophora brassicae reveals insights in its biotrophic life cycle and the origin of chitin synthesis.</title>
        <authorList>
            <person name="Schwelm A."/>
            <person name="Fogelqvist J."/>
            <person name="Knaust A."/>
            <person name="Julke S."/>
            <person name="Lilja T."/>
            <person name="Dhandapani V."/>
            <person name="Bonilla-Rosso G."/>
            <person name="Karlsson M."/>
            <person name="Shevchenko A."/>
            <person name="Choi S.R."/>
            <person name="Kim H.G."/>
            <person name="Park J.Y."/>
            <person name="Lim Y.P."/>
            <person name="Ludwig-Muller J."/>
            <person name="Dixelius C."/>
        </authorList>
    </citation>
    <scope>NUCLEOTIDE SEQUENCE</scope>
    <source>
        <tissue evidence="11">Potato root galls</tissue>
    </source>
</reference>
<keyword evidence="4 8" id="KW-0067">ATP-binding</keyword>
<dbReference type="InterPro" id="IPR015413">
    <property type="entry name" value="Methionyl/Leucyl_tRNA_Synth"/>
</dbReference>
<dbReference type="Pfam" id="PF19303">
    <property type="entry name" value="Anticodon_3"/>
    <property type="match status" value="1"/>
</dbReference>
<keyword evidence="3 8" id="KW-0547">Nucleotide-binding</keyword>
<evidence type="ECO:0000256" key="6">
    <source>
        <dbReference type="ARBA" id="ARBA00023146"/>
    </source>
</evidence>
<dbReference type="FunFam" id="2.170.220.10:FF:000001">
    <property type="entry name" value="methionine--tRNA ligase, mitochondrial"/>
    <property type="match status" value="1"/>
</dbReference>
<proteinExistence type="inferred from homology"/>
<dbReference type="InterPro" id="IPR041872">
    <property type="entry name" value="Anticodon_Met"/>
</dbReference>
<evidence type="ECO:0000259" key="9">
    <source>
        <dbReference type="Pfam" id="PF09334"/>
    </source>
</evidence>
<dbReference type="CDD" id="cd00814">
    <property type="entry name" value="MetRS_core"/>
    <property type="match status" value="1"/>
</dbReference>
<evidence type="ECO:0000313" key="11">
    <source>
        <dbReference type="EMBL" id="CRZ00934.1"/>
    </source>
</evidence>
<dbReference type="GO" id="GO:0005739">
    <property type="term" value="C:mitochondrion"/>
    <property type="evidence" value="ECO:0007669"/>
    <property type="project" value="UniProtKB-ARBA"/>
</dbReference>
<dbReference type="InterPro" id="IPR033911">
    <property type="entry name" value="MetRS_core"/>
</dbReference>
<evidence type="ECO:0000256" key="7">
    <source>
        <dbReference type="ARBA" id="ARBA00047364"/>
    </source>
</evidence>
<dbReference type="EC" id="6.1.1.10" evidence="1"/>
<keyword evidence="2 8" id="KW-0436">Ligase</keyword>
<name>A0A0H5QZE3_9EUKA</name>
<dbReference type="InterPro" id="IPR023457">
    <property type="entry name" value="Met-tRNA_synth_2"/>
</dbReference>
<dbReference type="AlphaFoldDB" id="A0A0H5QZE3"/>
<feature type="domain" description="Methionyl/Leucyl tRNA synthetase" evidence="9">
    <location>
        <begin position="32"/>
        <end position="166"/>
    </location>
</feature>
<evidence type="ECO:0000256" key="2">
    <source>
        <dbReference type="ARBA" id="ARBA00022598"/>
    </source>
</evidence>
<dbReference type="PANTHER" id="PTHR43326:SF1">
    <property type="entry name" value="METHIONINE--TRNA LIGASE, MITOCHONDRIAL"/>
    <property type="match status" value="1"/>
</dbReference>
<comment type="catalytic activity">
    <reaction evidence="7">
        <text>tRNA(Met) + L-methionine + ATP = L-methionyl-tRNA(Met) + AMP + diphosphate</text>
        <dbReference type="Rhea" id="RHEA:13481"/>
        <dbReference type="Rhea" id="RHEA-COMP:9667"/>
        <dbReference type="Rhea" id="RHEA-COMP:9698"/>
        <dbReference type="ChEBI" id="CHEBI:30616"/>
        <dbReference type="ChEBI" id="CHEBI:33019"/>
        <dbReference type="ChEBI" id="CHEBI:57844"/>
        <dbReference type="ChEBI" id="CHEBI:78442"/>
        <dbReference type="ChEBI" id="CHEBI:78530"/>
        <dbReference type="ChEBI" id="CHEBI:456215"/>
        <dbReference type="EC" id="6.1.1.10"/>
    </reaction>
</comment>
<accession>A0A0H5QZE3</accession>